<comment type="caution">
    <text evidence="4">The sequence shown here is derived from an EMBL/GenBank/DDBJ whole genome shotgun (WGS) entry which is preliminary data.</text>
</comment>
<dbReference type="InterPro" id="IPR016181">
    <property type="entry name" value="Acyl_CoA_acyltransferase"/>
</dbReference>
<dbReference type="PROSITE" id="PS51186">
    <property type="entry name" value="GNAT"/>
    <property type="match status" value="1"/>
</dbReference>
<dbReference type="Pfam" id="PF00583">
    <property type="entry name" value="Acetyltransf_1"/>
    <property type="match status" value="1"/>
</dbReference>
<dbReference type="PANTHER" id="PTHR43877:SF1">
    <property type="entry name" value="ACETYLTRANSFERASE"/>
    <property type="match status" value="1"/>
</dbReference>
<keyword evidence="5" id="KW-1185">Reference proteome</keyword>
<feature type="domain" description="N-acetyltransferase" evidence="3">
    <location>
        <begin position="1"/>
        <end position="152"/>
    </location>
</feature>
<dbReference type="InterPro" id="IPR000182">
    <property type="entry name" value="GNAT_dom"/>
</dbReference>
<accession>A0A2A3MH77</accession>
<dbReference type="AlphaFoldDB" id="A0A2A3MH77"/>
<dbReference type="EMBL" id="NTMR01000012">
    <property type="protein sequence ID" value="PBK04132.1"/>
    <property type="molecule type" value="Genomic_DNA"/>
</dbReference>
<evidence type="ECO:0000256" key="2">
    <source>
        <dbReference type="ARBA" id="ARBA00023315"/>
    </source>
</evidence>
<dbReference type="InterPro" id="IPR050832">
    <property type="entry name" value="Bact_Acetyltransf"/>
</dbReference>
<name>A0A2A3MH77_9PSED</name>
<dbReference type="RefSeq" id="WP_096004891.1">
    <property type="nucleotide sequence ID" value="NZ_NTMR01000012.1"/>
</dbReference>
<evidence type="ECO:0000259" key="3">
    <source>
        <dbReference type="PROSITE" id="PS51186"/>
    </source>
</evidence>
<sequence>MRIGLATAADAGRVGRLFDLYRQFYEQAADLAGAIAYLHARLQKGESVVLIAETAEGELAGFCQLYPTFCSVDMAPICVLYDLFVAADFRRQGIAEQLLTAAGQQAEARGAVRMELATAITNTAAQRLYESTGWVRDEVFFHYAKTLPAPAN</sequence>
<protein>
    <submittedName>
        <fullName evidence="4">GNAT family N-acetyltransferase</fullName>
    </submittedName>
</protein>
<reference evidence="4 5" key="1">
    <citation type="submission" date="2017-09" db="EMBL/GenBank/DDBJ databases">
        <title>Pseudomonas abyssi sp. nov. isolated from Abyssopelagic Water.</title>
        <authorList>
            <person name="Wei Y."/>
        </authorList>
    </citation>
    <scope>NUCLEOTIDE SEQUENCE [LARGE SCALE GENOMIC DNA]</scope>
    <source>
        <strain evidence="4 5">MT5</strain>
    </source>
</reference>
<dbReference type="GO" id="GO:0016747">
    <property type="term" value="F:acyltransferase activity, transferring groups other than amino-acyl groups"/>
    <property type="evidence" value="ECO:0007669"/>
    <property type="project" value="InterPro"/>
</dbReference>
<dbReference type="CDD" id="cd04301">
    <property type="entry name" value="NAT_SF"/>
    <property type="match status" value="1"/>
</dbReference>
<gene>
    <name evidence="4" type="ORF">CNQ84_10860</name>
</gene>
<dbReference type="Proteomes" id="UP000242313">
    <property type="component" value="Unassembled WGS sequence"/>
</dbReference>
<proteinExistence type="predicted"/>
<keyword evidence="2" id="KW-0012">Acyltransferase</keyword>
<evidence type="ECO:0000256" key="1">
    <source>
        <dbReference type="ARBA" id="ARBA00022679"/>
    </source>
</evidence>
<evidence type="ECO:0000313" key="5">
    <source>
        <dbReference type="Proteomes" id="UP000242313"/>
    </source>
</evidence>
<dbReference type="Gene3D" id="3.40.630.30">
    <property type="match status" value="1"/>
</dbReference>
<keyword evidence="1 4" id="KW-0808">Transferase</keyword>
<organism evidence="4 5">
    <name type="scientific">Pseudomonas abyssi</name>
    <dbReference type="NCBI Taxonomy" id="170540"/>
    <lineage>
        <taxon>Bacteria</taxon>
        <taxon>Pseudomonadati</taxon>
        <taxon>Pseudomonadota</taxon>
        <taxon>Gammaproteobacteria</taxon>
        <taxon>Pseudomonadales</taxon>
        <taxon>Pseudomonadaceae</taxon>
        <taxon>Pseudomonas</taxon>
    </lineage>
</organism>
<evidence type="ECO:0000313" key="4">
    <source>
        <dbReference type="EMBL" id="PBK04132.1"/>
    </source>
</evidence>
<dbReference type="PANTHER" id="PTHR43877">
    <property type="entry name" value="AMINOALKYLPHOSPHONATE N-ACETYLTRANSFERASE-RELATED-RELATED"/>
    <property type="match status" value="1"/>
</dbReference>
<dbReference type="SUPFAM" id="SSF55729">
    <property type="entry name" value="Acyl-CoA N-acyltransferases (Nat)"/>
    <property type="match status" value="1"/>
</dbReference>